<keyword evidence="1" id="KW-0812">Transmembrane</keyword>
<dbReference type="Proteomes" id="UP001500979">
    <property type="component" value="Unassembled WGS sequence"/>
</dbReference>
<accession>A0ABN3VD70</accession>
<dbReference type="Pfam" id="PF14029">
    <property type="entry name" value="DUF4244"/>
    <property type="match status" value="1"/>
</dbReference>
<evidence type="ECO:0000313" key="3">
    <source>
        <dbReference type="Proteomes" id="UP001500979"/>
    </source>
</evidence>
<gene>
    <name evidence="2" type="ORF">GCM10010470_28030</name>
</gene>
<sequence>MTVQNVLRPLLARRRSNPRRLRALLRGDGGMSTVEYALGTLTAAAVAGILYAAVQSDVIKNAVTALLERGFSGTF</sequence>
<dbReference type="EMBL" id="BAAAUX010000013">
    <property type="protein sequence ID" value="GAA2791592.1"/>
    <property type="molecule type" value="Genomic_DNA"/>
</dbReference>
<evidence type="ECO:0000313" key="2">
    <source>
        <dbReference type="EMBL" id="GAA2791592.1"/>
    </source>
</evidence>
<comment type="caution">
    <text evidence="2">The sequence shown here is derived from an EMBL/GenBank/DDBJ whole genome shotgun (WGS) entry which is preliminary data.</text>
</comment>
<dbReference type="RefSeq" id="WP_344680079.1">
    <property type="nucleotide sequence ID" value="NZ_BAAAUX010000013.1"/>
</dbReference>
<reference evidence="2 3" key="1">
    <citation type="journal article" date="2019" name="Int. J. Syst. Evol. Microbiol.">
        <title>The Global Catalogue of Microorganisms (GCM) 10K type strain sequencing project: providing services to taxonomists for standard genome sequencing and annotation.</title>
        <authorList>
            <consortium name="The Broad Institute Genomics Platform"/>
            <consortium name="The Broad Institute Genome Sequencing Center for Infectious Disease"/>
            <person name="Wu L."/>
            <person name="Ma J."/>
        </authorList>
    </citation>
    <scope>NUCLEOTIDE SEQUENCE [LARGE SCALE GENOMIC DNA]</scope>
    <source>
        <strain evidence="2 3">JCM 9383</strain>
    </source>
</reference>
<organism evidence="2 3">
    <name type="scientific">Saccharopolyspora taberi</name>
    <dbReference type="NCBI Taxonomy" id="60895"/>
    <lineage>
        <taxon>Bacteria</taxon>
        <taxon>Bacillati</taxon>
        <taxon>Actinomycetota</taxon>
        <taxon>Actinomycetes</taxon>
        <taxon>Pseudonocardiales</taxon>
        <taxon>Pseudonocardiaceae</taxon>
        <taxon>Saccharopolyspora</taxon>
    </lineage>
</organism>
<proteinExistence type="predicted"/>
<name>A0ABN3VD70_9PSEU</name>
<evidence type="ECO:0000256" key="1">
    <source>
        <dbReference type="SAM" id="Phobius"/>
    </source>
</evidence>
<feature type="transmembrane region" description="Helical" evidence="1">
    <location>
        <begin position="36"/>
        <end position="54"/>
    </location>
</feature>
<keyword evidence="1" id="KW-0472">Membrane</keyword>
<dbReference type="InterPro" id="IPR025338">
    <property type="entry name" value="DUF4244"/>
</dbReference>
<keyword evidence="3" id="KW-1185">Reference proteome</keyword>
<protein>
    <recommendedName>
        <fullName evidence="4">DUF4244 domain-containing protein</fullName>
    </recommendedName>
</protein>
<evidence type="ECO:0008006" key="4">
    <source>
        <dbReference type="Google" id="ProtNLM"/>
    </source>
</evidence>
<keyword evidence="1" id="KW-1133">Transmembrane helix</keyword>